<organism evidence="1 2">
    <name type="scientific">Methylobacterium radiotolerans</name>
    <dbReference type="NCBI Taxonomy" id="31998"/>
    <lineage>
        <taxon>Bacteria</taxon>
        <taxon>Pseudomonadati</taxon>
        <taxon>Pseudomonadota</taxon>
        <taxon>Alphaproteobacteria</taxon>
        <taxon>Hyphomicrobiales</taxon>
        <taxon>Methylobacteriaceae</taxon>
        <taxon>Methylobacterium</taxon>
    </lineage>
</organism>
<name>A0ABV2NPC0_9HYPH</name>
<sequence>MTRSAGVTTLAVTALGFHSELAIGIDPSRVPWLIEKLAWAMGQAKSDEG</sequence>
<comment type="caution">
    <text evidence="1">The sequence shown here is derived from an EMBL/GenBank/DDBJ whole genome shotgun (WGS) entry which is preliminary data.</text>
</comment>
<dbReference type="RefSeq" id="WP_354404957.1">
    <property type="nucleotide sequence ID" value="NZ_JBEPNW010000002.1"/>
</dbReference>
<dbReference type="Proteomes" id="UP001549119">
    <property type="component" value="Unassembled WGS sequence"/>
</dbReference>
<proteinExistence type="predicted"/>
<keyword evidence="2" id="KW-1185">Reference proteome</keyword>
<evidence type="ECO:0000313" key="2">
    <source>
        <dbReference type="Proteomes" id="UP001549119"/>
    </source>
</evidence>
<protein>
    <submittedName>
        <fullName evidence="1">Uncharacterized protein</fullName>
    </submittedName>
</protein>
<accession>A0ABV2NPC0</accession>
<evidence type="ECO:0000313" key="1">
    <source>
        <dbReference type="EMBL" id="MET3868296.1"/>
    </source>
</evidence>
<dbReference type="EMBL" id="JBEPNW010000002">
    <property type="protein sequence ID" value="MET3868296.1"/>
    <property type="molecule type" value="Genomic_DNA"/>
</dbReference>
<gene>
    <name evidence="1" type="ORF">ABIC20_005605</name>
</gene>
<reference evidence="1 2" key="1">
    <citation type="submission" date="2024-06" db="EMBL/GenBank/DDBJ databases">
        <title>Genomics of switchgrass bacterial isolates.</title>
        <authorList>
            <person name="Shade A."/>
        </authorList>
    </citation>
    <scope>NUCLEOTIDE SEQUENCE [LARGE SCALE GENOMIC DNA]</scope>
    <source>
        <strain evidence="1 2">PvP084</strain>
    </source>
</reference>